<sequence>MSTGIMSTESRGKETSIVIFSFTGIAILVGFVLRTWAQILRRERRPSFRYSWLVWLNIFPPGYTLTGLSVVFLIANAVFCRIAVINGAGDHIETLTVEQAKTASTWITASFLPGIVAFSLPKMVIAKLLLDVIDDGADKKKLWWAVIATVVVSPLVLVINAVLLVLLVLTLVAVELDPGREVVSKDALVAFARISGASSAIAGILLAVLAISVLWKLNMKKQRKYGIILLMGFSLLSGIAAIVKTVFLRSSFFDPDFTWANCDLMICTSAEATALIIACCIPKLKIILERTFPTQFPSTTTPHDIELGDSTDKKGLGRVGGYHVSIGRGSTDNLHTESTEDPGDGKGGNTLNKITVTRGFTVEVSEIGSHVDSQIGAPDYGWE</sequence>
<accession>A0AAE0JVE7</accession>
<dbReference type="AlphaFoldDB" id="A0AAE0JVE7"/>
<dbReference type="EMBL" id="JAULSN010000009">
    <property type="protein sequence ID" value="KAK3364777.1"/>
    <property type="molecule type" value="Genomic_DNA"/>
</dbReference>
<reference evidence="9" key="1">
    <citation type="journal article" date="2023" name="Mol. Phylogenet. Evol.">
        <title>Genome-scale phylogeny and comparative genomics of the fungal order Sordariales.</title>
        <authorList>
            <person name="Hensen N."/>
            <person name="Bonometti L."/>
            <person name="Westerberg I."/>
            <person name="Brannstrom I.O."/>
            <person name="Guillou S."/>
            <person name="Cros-Aarteil S."/>
            <person name="Calhoun S."/>
            <person name="Haridas S."/>
            <person name="Kuo A."/>
            <person name="Mondo S."/>
            <person name="Pangilinan J."/>
            <person name="Riley R."/>
            <person name="LaButti K."/>
            <person name="Andreopoulos B."/>
            <person name="Lipzen A."/>
            <person name="Chen C."/>
            <person name="Yan M."/>
            <person name="Daum C."/>
            <person name="Ng V."/>
            <person name="Clum A."/>
            <person name="Steindorff A."/>
            <person name="Ohm R.A."/>
            <person name="Martin F."/>
            <person name="Silar P."/>
            <person name="Natvig D.O."/>
            <person name="Lalanne C."/>
            <person name="Gautier V."/>
            <person name="Ament-Velasquez S.L."/>
            <person name="Kruys A."/>
            <person name="Hutchinson M.I."/>
            <person name="Powell A.J."/>
            <person name="Barry K."/>
            <person name="Miller A.N."/>
            <person name="Grigoriev I.V."/>
            <person name="Debuchy R."/>
            <person name="Gladieux P."/>
            <person name="Hiltunen Thoren M."/>
            <person name="Johannesson H."/>
        </authorList>
    </citation>
    <scope>NUCLEOTIDE SEQUENCE</scope>
    <source>
        <strain evidence="9">CBS 958.72</strain>
    </source>
</reference>
<evidence type="ECO:0000256" key="7">
    <source>
        <dbReference type="SAM" id="Phobius"/>
    </source>
</evidence>
<feature type="region of interest" description="Disordered" evidence="6">
    <location>
        <begin position="324"/>
        <end position="352"/>
    </location>
</feature>
<evidence type="ECO:0000256" key="3">
    <source>
        <dbReference type="ARBA" id="ARBA00022989"/>
    </source>
</evidence>
<feature type="transmembrane region" description="Helical" evidence="7">
    <location>
        <begin position="16"/>
        <end position="37"/>
    </location>
</feature>
<dbReference type="Proteomes" id="UP001287356">
    <property type="component" value="Unassembled WGS sequence"/>
</dbReference>
<evidence type="ECO:0000256" key="5">
    <source>
        <dbReference type="ARBA" id="ARBA00038359"/>
    </source>
</evidence>
<feature type="transmembrane region" description="Helical" evidence="7">
    <location>
        <begin position="142"/>
        <end position="174"/>
    </location>
</feature>
<feature type="transmembrane region" description="Helical" evidence="7">
    <location>
        <begin position="58"/>
        <end position="85"/>
    </location>
</feature>
<comment type="similarity">
    <text evidence="5">Belongs to the SAT4 family.</text>
</comment>
<dbReference type="InterPro" id="IPR049326">
    <property type="entry name" value="Rhodopsin_dom_fungi"/>
</dbReference>
<reference evidence="9" key="2">
    <citation type="submission" date="2023-06" db="EMBL/GenBank/DDBJ databases">
        <authorList>
            <consortium name="Lawrence Berkeley National Laboratory"/>
            <person name="Haridas S."/>
            <person name="Hensen N."/>
            <person name="Bonometti L."/>
            <person name="Westerberg I."/>
            <person name="Brannstrom I.O."/>
            <person name="Guillou S."/>
            <person name="Cros-Aarteil S."/>
            <person name="Calhoun S."/>
            <person name="Kuo A."/>
            <person name="Mondo S."/>
            <person name="Pangilinan J."/>
            <person name="Riley R."/>
            <person name="Labutti K."/>
            <person name="Andreopoulos B."/>
            <person name="Lipzen A."/>
            <person name="Chen C."/>
            <person name="Yanf M."/>
            <person name="Daum C."/>
            <person name="Ng V."/>
            <person name="Clum A."/>
            <person name="Steindorff A."/>
            <person name="Ohm R."/>
            <person name="Martin F."/>
            <person name="Silar P."/>
            <person name="Natvig D."/>
            <person name="Lalanne C."/>
            <person name="Gautier V."/>
            <person name="Ament-Velasquez S.L."/>
            <person name="Kruys A."/>
            <person name="Hutchinson M.I."/>
            <person name="Powell A.J."/>
            <person name="Barry K."/>
            <person name="Miller A.N."/>
            <person name="Grigoriev I.V."/>
            <person name="Debuchy R."/>
            <person name="Gladieux P."/>
            <person name="Thoren M.H."/>
            <person name="Johannesson H."/>
        </authorList>
    </citation>
    <scope>NUCLEOTIDE SEQUENCE</scope>
    <source>
        <strain evidence="9">CBS 958.72</strain>
    </source>
</reference>
<keyword evidence="10" id="KW-1185">Reference proteome</keyword>
<protein>
    <recommendedName>
        <fullName evidence="8">Rhodopsin domain-containing protein</fullName>
    </recommendedName>
</protein>
<feature type="domain" description="Rhodopsin" evidence="8">
    <location>
        <begin position="67"/>
        <end position="289"/>
    </location>
</feature>
<dbReference type="InterPro" id="IPR052337">
    <property type="entry name" value="SAT4-like"/>
</dbReference>
<evidence type="ECO:0000259" key="8">
    <source>
        <dbReference type="Pfam" id="PF20684"/>
    </source>
</evidence>
<feature type="transmembrane region" description="Helical" evidence="7">
    <location>
        <begin position="227"/>
        <end position="246"/>
    </location>
</feature>
<dbReference type="GO" id="GO:0016020">
    <property type="term" value="C:membrane"/>
    <property type="evidence" value="ECO:0007669"/>
    <property type="project" value="UniProtKB-SubCell"/>
</dbReference>
<evidence type="ECO:0000256" key="1">
    <source>
        <dbReference type="ARBA" id="ARBA00004141"/>
    </source>
</evidence>
<comment type="caution">
    <text evidence="9">The sequence shown here is derived from an EMBL/GenBank/DDBJ whole genome shotgun (WGS) entry which is preliminary data.</text>
</comment>
<comment type="subcellular location">
    <subcellularLocation>
        <location evidence="1">Membrane</location>
        <topology evidence="1">Multi-pass membrane protein</topology>
    </subcellularLocation>
</comment>
<gene>
    <name evidence="9" type="ORF">B0T24DRAFT_723898</name>
</gene>
<organism evidence="9 10">
    <name type="scientific">Lasiosphaeria ovina</name>
    <dbReference type="NCBI Taxonomy" id="92902"/>
    <lineage>
        <taxon>Eukaryota</taxon>
        <taxon>Fungi</taxon>
        <taxon>Dikarya</taxon>
        <taxon>Ascomycota</taxon>
        <taxon>Pezizomycotina</taxon>
        <taxon>Sordariomycetes</taxon>
        <taxon>Sordariomycetidae</taxon>
        <taxon>Sordariales</taxon>
        <taxon>Lasiosphaeriaceae</taxon>
        <taxon>Lasiosphaeria</taxon>
    </lineage>
</organism>
<dbReference type="PANTHER" id="PTHR33048">
    <property type="entry name" value="PTH11-LIKE INTEGRAL MEMBRANE PROTEIN (AFU_ORTHOLOGUE AFUA_5G11245)"/>
    <property type="match status" value="1"/>
</dbReference>
<feature type="transmembrane region" description="Helical" evidence="7">
    <location>
        <begin position="194"/>
        <end position="215"/>
    </location>
</feature>
<keyword evidence="2 7" id="KW-0812">Transmembrane</keyword>
<evidence type="ECO:0000256" key="6">
    <source>
        <dbReference type="SAM" id="MobiDB-lite"/>
    </source>
</evidence>
<evidence type="ECO:0000313" key="10">
    <source>
        <dbReference type="Proteomes" id="UP001287356"/>
    </source>
</evidence>
<feature type="transmembrane region" description="Helical" evidence="7">
    <location>
        <begin position="105"/>
        <end position="130"/>
    </location>
</feature>
<keyword evidence="4 7" id="KW-0472">Membrane</keyword>
<evidence type="ECO:0000256" key="2">
    <source>
        <dbReference type="ARBA" id="ARBA00022692"/>
    </source>
</evidence>
<dbReference type="PANTHER" id="PTHR33048:SF155">
    <property type="entry name" value="INTEGRAL MEMBRANE PROTEIN"/>
    <property type="match status" value="1"/>
</dbReference>
<evidence type="ECO:0000256" key="4">
    <source>
        <dbReference type="ARBA" id="ARBA00023136"/>
    </source>
</evidence>
<proteinExistence type="inferred from homology"/>
<name>A0AAE0JVE7_9PEZI</name>
<evidence type="ECO:0000313" key="9">
    <source>
        <dbReference type="EMBL" id="KAK3364777.1"/>
    </source>
</evidence>
<dbReference type="Pfam" id="PF20684">
    <property type="entry name" value="Fung_rhodopsin"/>
    <property type="match status" value="1"/>
</dbReference>
<keyword evidence="3 7" id="KW-1133">Transmembrane helix</keyword>